<dbReference type="CDD" id="cd07043">
    <property type="entry name" value="STAS_anti-anti-sigma_factors"/>
    <property type="match status" value="1"/>
</dbReference>
<comment type="caution">
    <text evidence="2">The sequence shown here is derived from an EMBL/GenBank/DDBJ whole genome shotgun (WGS) entry which is preliminary data.</text>
</comment>
<dbReference type="Pfam" id="PF13466">
    <property type="entry name" value="STAS_2"/>
    <property type="match status" value="1"/>
</dbReference>
<dbReference type="EMBL" id="QAON01000005">
    <property type="protein sequence ID" value="PTQ89907.1"/>
    <property type="molecule type" value="Genomic_DNA"/>
</dbReference>
<dbReference type="AlphaFoldDB" id="A0A2T5J0P8"/>
<accession>A0A2T5J0P8</accession>
<dbReference type="SUPFAM" id="SSF52091">
    <property type="entry name" value="SpoIIaa-like"/>
    <property type="match status" value="1"/>
</dbReference>
<evidence type="ECO:0000313" key="3">
    <source>
        <dbReference type="Proteomes" id="UP000244223"/>
    </source>
</evidence>
<dbReference type="InterPro" id="IPR002645">
    <property type="entry name" value="STAS_dom"/>
</dbReference>
<proteinExistence type="predicted"/>
<keyword evidence="3" id="KW-1185">Reference proteome</keyword>
<protein>
    <submittedName>
        <fullName evidence="2">Phospholipid transport system transporter-binding protein</fullName>
    </submittedName>
</protein>
<gene>
    <name evidence="2" type="ORF">C8N29_105236</name>
</gene>
<evidence type="ECO:0000313" key="2">
    <source>
        <dbReference type="EMBL" id="PTQ89907.1"/>
    </source>
</evidence>
<reference evidence="2 3" key="1">
    <citation type="submission" date="2018-04" db="EMBL/GenBank/DDBJ databases">
        <title>Genomic Encyclopedia of Archaeal and Bacterial Type Strains, Phase II (KMG-II): from individual species to whole genera.</title>
        <authorList>
            <person name="Goeker M."/>
        </authorList>
    </citation>
    <scope>NUCLEOTIDE SEQUENCE [LARGE SCALE GENOMIC DNA]</scope>
    <source>
        <strain evidence="2 3">DSM 5822</strain>
    </source>
</reference>
<dbReference type="InterPro" id="IPR058548">
    <property type="entry name" value="MlaB-like_STAS"/>
</dbReference>
<dbReference type="RefSeq" id="WP_107865419.1">
    <property type="nucleotide sequence ID" value="NZ_QAON01000005.1"/>
</dbReference>
<dbReference type="InterPro" id="IPR036513">
    <property type="entry name" value="STAS_dom_sf"/>
</dbReference>
<feature type="domain" description="STAS" evidence="1">
    <location>
        <begin position="14"/>
        <end position="101"/>
    </location>
</feature>
<dbReference type="Proteomes" id="UP000244223">
    <property type="component" value="Unassembled WGS sequence"/>
</dbReference>
<organism evidence="2 3">
    <name type="scientific">Agitococcus lubricus</name>
    <dbReference type="NCBI Taxonomy" id="1077255"/>
    <lineage>
        <taxon>Bacteria</taxon>
        <taxon>Pseudomonadati</taxon>
        <taxon>Pseudomonadota</taxon>
        <taxon>Gammaproteobacteria</taxon>
        <taxon>Moraxellales</taxon>
        <taxon>Moraxellaceae</taxon>
        <taxon>Agitococcus</taxon>
    </lineage>
</organism>
<dbReference type="PROSITE" id="PS50801">
    <property type="entry name" value="STAS"/>
    <property type="match status" value="1"/>
</dbReference>
<dbReference type="Gene3D" id="3.30.750.24">
    <property type="entry name" value="STAS domain"/>
    <property type="match status" value="1"/>
</dbReference>
<sequence length="101" mass="11105">MSNVATLTMQNTRLHLGGVVHFDNAEKVCQDGLELLKKSPNPLIVDMQALESSSSVVIAILLRWMRAANQAQQRLCIANMPDKLRAIVRVSGLTDAFSEVD</sequence>
<name>A0A2T5J0P8_9GAMM</name>
<evidence type="ECO:0000259" key="1">
    <source>
        <dbReference type="PROSITE" id="PS50801"/>
    </source>
</evidence>
<dbReference type="OrthoDB" id="6174465at2"/>